<proteinExistence type="predicted"/>
<dbReference type="Proteomes" id="UP001597340">
    <property type="component" value="Unassembled WGS sequence"/>
</dbReference>
<dbReference type="NCBIfam" id="NF012201">
    <property type="entry name" value="WIAG-tail"/>
    <property type="match status" value="1"/>
</dbReference>
<sequence length="259" mass="28088">MNHRMSYGHKDKRAARSNLSDTVPSSRASKDKTPSTSGIHRSVQRGGSVGAASVETDTSVQAVEEAARKKHKLPKTLEEAMRMNRKSVLLLSVPESDAECKTDNDMSSSTMEDQAEQDALSDCSITSIHIAEGRQRFRQRMVLPGEVAKPGIHVDSESKVAAVQDGLSARGEASVPELALSQFGSLPFRLSGTTNRDEMSIMLERPFKNTQYIVAASATVPGITVSVTKRQEYSATLTVERVCPGSVCKGEIMWIAVGY</sequence>
<dbReference type="EMBL" id="JBHTNZ010000012">
    <property type="protein sequence ID" value="MFD1462006.1"/>
    <property type="molecule type" value="Genomic_DNA"/>
</dbReference>
<evidence type="ECO:0000313" key="2">
    <source>
        <dbReference type="EMBL" id="MFD1462006.1"/>
    </source>
</evidence>
<name>A0ABW4DFC2_9BACL</name>
<comment type="caution">
    <text evidence="2">The sequence shown here is derived from an EMBL/GenBank/DDBJ whole genome shotgun (WGS) entry which is preliminary data.</text>
</comment>
<feature type="compositionally biased region" description="Polar residues" evidence="1">
    <location>
        <begin position="17"/>
        <end position="27"/>
    </location>
</feature>
<keyword evidence="3" id="KW-1185">Reference proteome</keyword>
<protein>
    <submittedName>
        <fullName evidence="2">WIAG-tail domain</fullName>
    </submittedName>
</protein>
<feature type="region of interest" description="Disordered" evidence="1">
    <location>
        <begin position="1"/>
        <end position="60"/>
    </location>
</feature>
<dbReference type="RefSeq" id="WP_229523160.1">
    <property type="nucleotide sequence ID" value="NZ_JAFFQR010000015.1"/>
</dbReference>
<gene>
    <name evidence="2" type="ORF">ACFQ5D_11445</name>
</gene>
<accession>A0ABW4DFC2</accession>
<evidence type="ECO:0000313" key="3">
    <source>
        <dbReference type="Proteomes" id="UP001597340"/>
    </source>
</evidence>
<reference evidence="3" key="1">
    <citation type="journal article" date="2019" name="Int. J. Syst. Evol. Microbiol.">
        <title>The Global Catalogue of Microorganisms (GCM) 10K type strain sequencing project: providing services to taxonomists for standard genome sequencing and annotation.</title>
        <authorList>
            <consortium name="The Broad Institute Genomics Platform"/>
            <consortium name="The Broad Institute Genome Sequencing Center for Infectious Disease"/>
            <person name="Wu L."/>
            <person name="Ma J."/>
        </authorList>
    </citation>
    <scope>NUCLEOTIDE SEQUENCE [LARGE SCALE GENOMIC DNA]</scope>
    <source>
        <strain evidence="3">CCM 9147</strain>
    </source>
</reference>
<evidence type="ECO:0000256" key="1">
    <source>
        <dbReference type="SAM" id="MobiDB-lite"/>
    </source>
</evidence>
<organism evidence="2 3">
    <name type="scientific">Paenibacillus farraposensis</name>
    <dbReference type="NCBI Taxonomy" id="2807095"/>
    <lineage>
        <taxon>Bacteria</taxon>
        <taxon>Bacillati</taxon>
        <taxon>Bacillota</taxon>
        <taxon>Bacilli</taxon>
        <taxon>Bacillales</taxon>
        <taxon>Paenibacillaceae</taxon>
        <taxon>Paenibacillus</taxon>
    </lineage>
</organism>
<feature type="compositionally biased region" description="Basic residues" evidence="1">
    <location>
        <begin position="1"/>
        <end position="15"/>
    </location>
</feature>